<organism evidence="2 3">
    <name type="scientific">Meganyctiphanes norvegica</name>
    <name type="common">Northern krill</name>
    <name type="synonym">Thysanopoda norvegica</name>
    <dbReference type="NCBI Taxonomy" id="48144"/>
    <lineage>
        <taxon>Eukaryota</taxon>
        <taxon>Metazoa</taxon>
        <taxon>Ecdysozoa</taxon>
        <taxon>Arthropoda</taxon>
        <taxon>Crustacea</taxon>
        <taxon>Multicrustacea</taxon>
        <taxon>Malacostraca</taxon>
        <taxon>Eumalacostraca</taxon>
        <taxon>Eucarida</taxon>
        <taxon>Euphausiacea</taxon>
        <taxon>Euphausiidae</taxon>
        <taxon>Meganyctiphanes</taxon>
    </lineage>
</organism>
<keyword evidence="1" id="KW-0732">Signal</keyword>
<evidence type="ECO:0000256" key="1">
    <source>
        <dbReference type="SAM" id="SignalP"/>
    </source>
</evidence>
<dbReference type="Proteomes" id="UP001497623">
    <property type="component" value="Unassembled WGS sequence"/>
</dbReference>
<gene>
    <name evidence="2" type="ORF">MNOR_LOCUS10081</name>
</gene>
<proteinExistence type="predicted"/>
<accession>A0AAV2QBA4</accession>
<evidence type="ECO:0000313" key="2">
    <source>
        <dbReference type="EMBL" id="CAL4076204.1"/>
    </source>
</evidence>
<feature type="non-terminal residue" evidence="2">
    <location>
        <position position="1"/>
    </location>
</feature>
<protein>
    <submittedName>
        <fullName evidence="2">Uncharacterized protein</fullName>
    </submittedName>
</protein>
<feature type="chain" id="PRO_5043629252" evidence="1">
    <location>
        <begin position="23"/>
        <end position="228"/>
    </location>
</feature>
<reference evidence="2 3" key="1">
    <citation type="submission" date="2024-05" db="EMBL/GenBank/DDBJ databases">
        <authorList>
            <person name="Wallberg A."/>
        </authorList>
    </citation>
    <scope>NUCLEOTIDE SEQUENCE [LARGE SCALE GENOMIC DNA]</scope>
</reference>
<evidence type="ECO:0000313" key="3">
    <source>
        <dbReference type="Proteomes" id="UP001497623"/>
    </source>
</evidence>
<dbReference type="AlphaFoldDB" id="A0AAV2QBA4"/>
<feature type="signal peptide" evidence="1">
    <location>
        <begin position="1"/>
        <end position="22"/>
    </location>
</feature>
<dbReference type="EMBL" id="CAXKWB010005006">
    <property type="protein sequence ID" value="CAL4076204.1"/>
    <property type="molecule type" value="Genomic_DNA"/>
</dbReference>
<comment type="caution">
    <text evidence="2">The sequence shown here is derived from an EMBL/GenBank/DDBJ whole genome shotgun (WGS) entry which is preliminary data.</text>
</comment>
<sequence>LVAAMVRGYSVLVLAIVASVVAGRPQTNDISSTSGGAAPTEEVITCECVKQINDEVMPDVNLAINALTNSVDELFKLANATEISPTSVRFFCLFCRRIRRYRKRFHGGHFNNHHYHHHRPQHHHQSHHHGHYHGKREALGPVANAVCPINEVVAQAQTAREGTQIVQEVIAGIRADPKEVNQDLLDDVTALYNEVNESVKNIQKAVDPNSSECKEEKYVPDVLFPGEG</sequence>
<name>A0AAV2QBA4_MEGNR</name>
<keyword evidence="3" id="KW-1185">Reference proteome</keyword>